<organism evidence="13 14">
    <name type="scientific">Candidatus Woesebacteria bacterium RIFCSPLOWO2_01_FULL_44_14</name>
    <dbReference type="NCBI Taxonomy" id="1802525"/>
    <lineage>
        <taxon>Bacteria</taxon>
        <taxon>Candidatus Woeseibacteriota</taxon>
    </lineage>
</organism>
<dbReference type="Gene3D" id="2.30.42.10">
    <property type="match status" value="1"/>
</dbReference>
<evidence type="ECO:0000256" key="1">
    <source>
        <dbReference type="ARBA" id="ARBA00001947"/>
    </source>
</evidence>
<reference evidence="13 14" key="1">
    <citation type="journal article" date="2016" name="Nat. Commun.">
        <title>Thousands of microbial genomes shed light on interconnected biogeochemical processes in an aquifer system.</title>
        <authorList>
            <person name="Anantharaman K."/>
            <person name="Brown C.T."/>
            <person name="Hug L.A."/>
            <person name="Sharon I."/>
            <person name="Castelle C.J."/>
            <person name="Probst A.J."/>
            <person name="Thomas B.C."/>
            <person name="Singh A."/>
            <person name="Wilkins M.J."/>
            <person name="Karaoz U."/>
            <person name="Brodie E.L."/>
            <person name="Williams K.H."/>
            <person name="Hubbard S.S."/>
            <person name="Banfield J.F."/>
        </authorList>
    </citation>
    <scope>NUCLEOTIDE SEQUENCE [LARGE SCALE GENOMIC DNA]</scope>
</reference>
<keyword evidence="4" id="KW-0645">Protease</keyword>
<sequence length="362" mass="39248">MITAIIVAIVALSVLILAHELGHFLVAKKAGVWVEEFGLFLPPRLFGIKIGETLYSVNAIPLGGFVRLHGESGEDKLTKPGRAYVRKSKKAKAAVAAAGIITNFILAIFAFGVFYSFMGFPKETGRVEVVEVATDSPAQMAGLVPGDVIVKIGDQEVKTNADFIGLVNENKGKTVKIELEGKTVTVKPRENFPQDQGPVGVTITSQEIYFPPIWQRPFLGVTYGFKEAIFWGGKIFLGLGTIATDVSRGQAPKGALGPFGIILVLLEIFKQGVLPAVNFIGILSVNLAIINILPIPPFDGSRIAFIIVEAVTKKKMTQKMETRVYAAGFILVIGLFLFMTYREVLLLISEKSIPAFIEAILQ</sequence>
<dbReference type="CDD" id="cd06163">
    <property type="entry name" value="S2P-M50_PDZ_RseP-like"/>
    <property type="match status" value="1"/>
</dbReference>
<evidence type="ECO:0000256" key="6">
    <source>
        <dbReference type="ARBA" id="ARBA00022801"/>
    </source>
</evidence>
<keyword evidence="10 11" id="KW-0472">Membrane</keyword>
<evidence type="ECO:0000256" key="9">
    <source>
        <dbReference type="ARBA" id="ARBA00023049"/>
    </source>
</evidence>
<evidence type="ECO:0000313" key="14">
    <source>
        <dbReference type="Proteomes" id="UP000178429"/>
    </source>
</evidence>
<dbReference type="STRING" id="1802525.A2975_01355"/>
<keyword evidence="8 11" id="KW-1133">Transmembrane helix</keyword>
<feature type="transmembrane region" description="Helical" evidence="11">
    <location>
        <begin position="324"/>
        <end position="341"/>
    </location>
</feature>
<dbReference type="SUPFAM" id="SSF50156">
    <property type="entry name" value="PDZ domain-like"/>
    <property type="match status" value="1"/>
</dbReference>
<keyword evidence="7" id="KW-0862">Zinc</keyword>
<dbReference type="GO" id="GO:0006508">
    <property type="term" value="P:proteolysis"/>
    <property type="evidence" value="ECO:0007669"/>
    <property type="project" value="UniProtKB-KW"/>
</dbReference>
<dbReference type="InterPro" id="IPR004387">
    <property type="entry name" value="Pept_M50_Zn"/>
</dbReference>
<dbReference type="GO" id="GO:0016020">
    <property type="term" value="C:membrane"/>
    <property type="evidence" value="ECO:0007669"/>
    <property type="project" value="UniProtKB-SubCell"/>
</dbReference>
<comment type="caution">
    <text evidence="13">The sequence shown here is derived from an EMBL/GenBank/DDBJ whole genome shotgun (WGS) entry which is preliminary data.</text>
</comment>
<evidence type="ECO:0000256" key="7">
    <source>
        <dbReference type="ARBA" id="ARBA00022833"/>
    </source>
</evidence>
<evidence type="ECO:0000256" key="2">
    <source>
        <dbReference type="ARBA" id="ARBA00004141"/>
    </source>
</evidence>
<dbReference type="InterPro" id="IPR041489">
    <property type="entry name" value="PDZ_6"/>
</dbReference>
<evidence type="ECO:0000256" key="3">
    <source>
        <dbReference type="ARBA" id="ARBA00007931"/>
    </source>
</evidence>
<evidence type="ECO:0000313" key="13">
    <source>
        <dbReference type="EMBL" id="OGM70905.1"/>
    </source>
</evidence>
<dbReference type="EMBL" id="MGHL01000001">
    <property type="protein sequence ID" value="OGM70905.1"/>
    <property type="molecule type" value="Genomic_DNA"/>
</dbReference>
<name>A0A1F8C5F9_9BACT</name>
<keyword evidence="9" id="KW-0482">Metalloprotease</keyword>
<protein>
    <recommendedName>
        <fullName evidence="12">PDZ domain-containing protein</fullName>
    </recommendedName>
</protein>
<evidence type="ECO:0000256" key="5">
    <source>
        <dbReference type="ARBA" id="ARBA00022692"/>
    </source>
</evidence>
<dbReference type="GO" id="GO:0004222">
    <property type="term" value="F:metalloendopeptidase activity"/>
    <property type="evidence" value="ECO:0007669"/>
    <property type="project" value="InterPro"/>
</dbReference>
<comment type="similarity">
    <text evidence="3">Belongs to the peptidase M50B family.</text>
</comment>
<accession>A0A1F8C5F9</accession>
<evidence type="ECO:0000256" key="8">
    <source>
        <dbReference type="ARBA" id="ARBA00022989"/>
    </source>
</evidence>
<comment type="cofactor">
    <cofactor evidence="1">
        <name>Zn(2+)</name>
        <dbReference type="ChEBI" id="CHEBI:29105"/>
    </cofactor>
</comment>
<dbReference type="PANTHER" id="PTHR42837">
    <property type="entry name" value="REGULATOR OF SIGMA-E PROTEASE RSEP"/>
    <property type="match status" value="1"/>
</dbReference>
<dbReference type="Proteomes" id="UP000178429">
    <property type="component" value="Unassembled WGS sequence"/>
</dbReference>
<proteinExistence type="inferred from homology"/>
<evidence type="ECO:0000259" key="12">
    <source>
        <dbReference type="SMART" id="SM00228"/>
    </source>
</evidence>
<dbReference type="AlphaFoldDB" id="A0A1F8C5F9"/>
<keyword evidence="5 11" id="KW-0812">Transmembrane</keyword>
<comment type="subcellular location">
    <subcellularLocation>
        <location evidence="2">Membrane</location>
        <topology evidence="2">Multi-pass membrane protein</topology>
    </subcellularLocation>
</comment>
<dbReference type="Pfam" id="PF02163">
    <property type="entry name" value="Peptidase_M50"/>
    <property type="match status" value="1"/>
</dbReference>
<dbReference type="InterPro" id="IPR001478">
    <property type="entry name" value="PDZ"/>
</dbReference>
<dbReference type="Pfam" id="PF17820">
    <property type="entry name" value="PDZ_6"/>
    <property type="match status" value="1"/>
</dbReference>
<evidence type="ECO:0000256" key="10">
    <source>
        <dbReference type="ARBA" id="ARBA00023136"/>
    </source>
</evidence>
<feature type="transmembrane region" description="Helical" evidence="11">
    <location>
        <begin position="93"/>
        <end position="117"/>
    </location>
</feature>
<dbReference type="SMART" id="SM00228">
    <property type="entry name" value="PDZ"/>
    <property type="match status" value="1"/>
</dbReference>
<dbReference type="PANTHER" id="PTHR42837:SF2">
    <property type="entry name" value="MEMBRANE METALLOPROTEASE ARASP2, CHLOROPLASTIC-RELATED"/>
    <property type="match status" value="1"/>
</dbReference>
<feature type="domain" description="PDZ" evidence="12">
    <location>
        <begin position="116"/>
        <end position="183"/>
    </location>
</feature>
<gene>
    <name evidence="13" type="ORF">A2975_01355</name>
</gene>
<keyword evidence="6" id="KW-0378">Hydrolase</keyword>
<dbReference type="InterPro" id="IPR036034">
    <property type="entry name" value="PDZ_sf"/>
</dbReference>
<evidence type="ECO:0000256" key="4">
    <source>
        <dbReference type="ARBA" id="ARBA00022670"/>
    </source>
</evidence>
<evidence type="ECO:0000256" key="11">
    <source>
        <dbReference type="SAM" id="Phobius"/>
    </source>
</evidence>
<dbReference type="InterPro" id="IPR008915">
    <property type="entry name" value="Peptidase_M50"/>
</dbReference>